<reference evidence="2 3" key="1">
    <citation type="submission" date="2019-09" db="EMBL/GenBank/DDBJ databases">
        <authorList>
            <person name="Ou C."/>
        </authorList>
    </citation>
    <scope>NUCLEOTIDE SEQUENCE [LARGE SCALE GENOMIC DNA]</scope>
    <source>
        <strain evidence="2">S2</strain>
        <tissue evidence="2">Leaf</tissue>
    </source>
</reference>
<dbReference type="Proteomes" id="UP000327157">
    <property type="component" value="Chromosome 14"/>
</dbReference>
<reference evidence="2 3" key="3">
    <citation type="submission" date="2019-11" db="EMBL/GenBank/DDBJ databases">
        <title>A de novo genome assembly of a pear dwarfing rootstock.</title>
        <authorList>
            <person name="Wang F."/>
            <person name="Wang J."/>
            <person name="Li S."/>
            <person name="Zhang Y."/>
            <person name="Fang M."/>
            <person name="Ma L."/>
            <person name="Zhao Y."/>
            <person name="Jiang S."/>
        </authorList>
    </citation>
    <scope>NUCLEOTIDE SEQUENCE [LARGE SCALE GENOMIC DNA]</scope>
    <source>
        <strain evidence="2">S2</strain>
        <tissue evidence="2">Leaf</tissue>
    </source>
</reference>
<feature type="compositionally biased region" description="Basic and acidic residues" evidence="1">
    <location>
        <begin position="152"/>
        <end position="165"/>
    </location>
</feature>
<organism evidence="2 3">
    <name type="scientific">Pyrus ussuriensis x Pyrus communis</name>
    <dbReference type="NCBI Taxonomy" id="2448454"/>
    <lineage>
        <taxon>Eukaryota</taxon>
        <taxon>Viridiplantae</taxon>
        <taxon>Streptophyta</taxon>
        <taxon>Embryophyta</taxon>
        <taxon>Tracheophyta</taxon>
        <taxon>Spermatophyta</taxon>
        <taxon>Magnoliopsida</taxon>
        <taxon>eudicotyledons</taxon>
        <taxon>Gunneridae</taxon>
        <taxon>Pentapetalae</taxon>
        <taxon>rosids</taxon>
        <taxon>fabids</taxon>
        <taxon>Rosales</taxon>
        <taxon>Rosaceae</taxon>
        <taxon>Amygdaloideae</taxon>
        <taxon>Maleae</taxon>
        <taxon>Pyrus</taxon>
    </lineage>
</organism>
<evidence type="ECO:0000313" key="3">
    <source>
        <dbReference type="Proteomes" id="UP000327157"/>
    </source>
</evidence>
<feature type="compositionally biased region" description="Basic and acidic residues" evidence="1">
    <location>
        <begin position="189"/>
        <end position="198"/>
    </location>
</feature>
<name>A0A5N5FYL0_9ROSA</name>
<comment type="caution">
    <text evidence="2">The sequence shown here is derived from an EMBL/GenBank/DDBJ whole genome shotgun (WGS) entry which is preliminary data.</text>
</comment>
<evidence type="ECO:0000313" key="2">
    <source>
        <dbReference type="EMBL" id="KAB2608193.1"/>
    </source>
</evidence>
<feature type="compositionally biased region" description="Acidic residues" evidence="1">
    <location>
        <begin position="1"/>
        <end position="11"/>
    </location>
</feature>
<feature type="compositionally biased region" description="Basic and acidic residues" evidence="1">
    <location>
        <begin position="55"/>
        <end position="75"/>
    </location>
</feature>
<gene>
    <name evidence="2" type="ORF">D8674_011361</name>
</gene>
<accession>A0A5N5FYL0</accession>
<protein>
    <submittedName>
        <fullName evidence="2">Uncharacterized protein</fullName>
    </submittedName>
</protein>
<dbReference type="EMBL" id="SMOL01000553">
    <property type="protein sequence ID" value="KAB2608193.1"/>
    <property type="molecule type" value="Genomic_DNA"/>
</dbReference>
<feature type="region of interest" description="Disordered" evidence="1">
    <location>
        <begin position="152"/>
        <end position="267"/>
    </location>
</feature>
<proteinExistence type="predicted"/>
<dbReference type="AlphaFoldDB" id="A0A5N5FYL0"/>
<evidence type="ECO:0000256" key="1">
    <source>
        <dbReference type="SAM" id="MobiDB-lite"/>
    </source>
</evidence>
<feature type="region of interest" description="Disordered" evidence="1">
    <location>
        <begin position="1"/>
        <end position="82"/>
    </location>
</feature>
<reference evidence="3" key="2">
    <citation type="submission" date="2019-10" db="EMBL/GenBank/DDBJ databases">
        <title>A de novo genome assembly of a pear dwarfing rootstock.</title>
        <authorList>
            <person name="Wang F."/>
            <person name="Wang J."/>
            <person name="Li S."/>
            <person name="Zhang Y."/>
            <person name="Fang M."/>
            <person name="Ma L."/>
            <person name="Zhao Y."/>
            <person name="Jiang S."/>
        </authorList>
    </citation>
    <scope>NUCLEOTIDE SEQUENCE [LARGE SCALE GENOMIC DNA]</scope>
</reference>
<feature type="compositionally biased region" description="Basic and acidic residues" evidence="1">
    <location>
        <begin position="22"/>
        <end position="48"/>
    </location>
</feature>
<keyword evidence="3" id="KW-1185">Reference proteome</keyword>
<sequence length="300" mass="33167">MAENAGEEASPDDQSNAASDADQDHDQTDGTEQKDQEATADTAEKINLDQEAIGDETKETENSKPEQIENTKTEQIDGNVKPLFEIPGPIPLLRDLYSFKNTGTIRGITACTKKAKEYVTSAPESESGSDFYAKEEKGFEFSRVEVQRVKKSDENVILGSDKEEISAPESESGSYLYTKGGKGSQVSVEESRRVKKGDQNVIPGSDTEVISGPESESSRSDFCTKEEKGCQVSLRDENVSPASDEEVISTPKESQSTGSQQTKNPCNFSWQISDPFSDVDPRLYQKYFEEIPDVSSYFRW</sequence>
<feature type="compositionally biased region" description="Basic and acidic residues" evidence="1">
    <location>
        <begin position="216"/>
        <end position="238"/>
    </location>
</feature>
<feature type="compositionally biased region" description="Polar residues" evidence="1">
    <location>
        <begin position="251"/>
        <end position="267"/>
    </location>
</feature>